<dbReference type="Gene3D" id="2.40.50.100">
    <property type="match status" value="1"/>
</dbReference>
<feature type="domain" description="YknX-like beta-barrel" evidence="6">
    <location>
        <begin position="239"/>
        <end position="306"/>
    </location>
</feature>
<gene>
    <name evidence="7" type="ORF">US62_C0022G0014</name>
</gene>
<evidence type="ECO:0000256" key="2">
    <source>
        <dbReference type="ARBA" id="ARBA00009477"/>
    </source>
</evidence>
<evidence type="ECO:0000259" key="5">
    <source>
        <dbReference type="Pfam" id="PF25967"/>
    </source>
</evidence>
<protein>
    <recommendedName>
        <fullName evidence="9">Efflux transporter, RND family, MFP subunit</fullName>
    </recommendedName>
</protein>
<dbReference type="PATRIC" id="fig|1618546.3.peg.619"/>
<sequence>MGKIKNLLSWFFARKSRLLISVVLILLVGFIVVRNRKSDTTNEYQTATAQKGTIVSTVSASGKVLTTNTLSISTEASGVVKKVYVKDGDKVVAGQKLAEITLDSAGLEKNAQAYASLVSAQNSVNSANNSYRSAQASAEKVLDEVKGHDTDETLAQKETRTKAEVARDNAYDQTKSAQANLASSSLNYRSTSPIITAPFSGIIESVNLVEGMVLESSTSTTNINSQRVAVIKGDSLPVINVTVSELDVPKVKVGQKVTVTLDSVSGKTFTGVVATIDRVGSVSSNVTSYSANIKLDSSDLAILPNMAATANIILETKTDVIKIPSGAITTTNGENFANVLKNGAESQLPVTVGISSDSETEIVSGLSEGDVVVSGSAAKSSTSGTSTQTRSVFSTFGGGGGNLRIAR</sequence>
<dbReference type="InterPro" id="IPR058625">
    <property type="entry name" value="MdtA-like_BSH"/>
</dbReference>
<dbReference type="PANTHER" id="PTHR30469:SF33">
    <property type="entry name" value="SLR1207 PROTEIN"/>
    <property type="match status" value="1"/>
</dbReference>
<dbReference type="EMBL" id="LBTR01000022">
    <property type="protein sequence ID" value="KKQ44751.1"/>
    <property type="molecule type" value="Genomic_DNA"/>
</dbReference>
<dbReference type="Pfam" id="PF25967">
    <property type="entry name" value="RND-MFP_C"/>
    <property type="match status" value="1"/>
</dbReference>
<dbReference type="AlphaFoldDB" id="A0A0G0KW73"/>
<name>A0A0G0KW73_9BACT</name>
<dbReference type="PANTHER" id="PTHR30469">
    <property type="entry name" value="MULTIDRUG RESISTANCE PROTEIN MDTA"/>
    <property type="match status" value="1"/>
</dbReference>
<dbReference type="Gene3D" id="2.40.30.170">
    <property type="match status" value="1"/>
</dbReference>
<evidence type="ECO:0000259" key="4">
    <source>
        <dbReference type="Pfam" id="PF25917"/>
    </source>
</evidence>
<evidence type="ECO:0000313" key="7">
    <source>
        <dbReference type="EMBL" id="KKQ44751.1"/>
    </source>
</evidence>
<dbReference type="GO" id="GO:1990281">
    <property type="term" value="C:efflux pump complex"/>
    <property type="evidence" value="ECO:0007669"/>
    <property type="project" value="TreeGrafter"/>
</dbReference>
<accession>A0A0G0KW73</accession>
<reference evidence="7 8" key="1">
    <citation type="journal article" date="2015" name="Nature">
        <title>rRNA introns, odd ribosomes, and small enigmatic genomes across a large radiation of phyla.</title>
        <authorList>
            <person name="Brown C.T."/>
            <person name="Hug L.A."/>
            <person name="Thomas B.C."/>
            <person name="Sharon I."/>
            <person name="Castelle C.J."/>
            <person name="Singh A."/>
            <person name="Wilkins M.J."/>
            <person name="Williams K.H."/>
            <person name="Banfield J.F."/>
        </authorList>
    </citation>
    <scope>NUCLEOTIDE SEQUENCE [LARGE SCALE GENOMIC DNA]</scope>
</reference>
<evidence type="ECO:0000256" key="3">
    <source>
        <dbReference type="ARBA" id="ARBA00022448"/>
    </source>
</evidence>
<dbReference type="GO" id="GO:0015562">
    <property type="term" value="F:efflux transmembrane transporter activity"/>
    <property type="evidence" value="ECO:0007669"/>
    <property type="project" value="TreeGrafter"/>
</dbReference>
<comment type="caution">
    <text evidence="7">The sequence shown here is derived from an EMBL/GenBank/DDBJ whole genome shotgun (WGS) entry which is preliminary data.</text>
</comment>
<keyword evidence="3" id="KW-0813">Transport</keyword>
<dbReference type="Pfam" id="PF25990">
    <property type="entry name" value="Beta-barrel_YknX"/>
    <property type="match status" value="1"/>
</dbReference>
<proteinExistence type="inferred from homology"/>
<evidence type="ECO:0000256" key="1">
    <source>
        <dbReference type="ARBA" id="ARBA00004196"/>
    </source>
</evidence>
<dbReference type="Pfam" id="PF25917">
    <property type="entry name" value="BSH_RND"/>
    <property type="match status" value="1"/>
</dbReference>
<comment type="similarity">
    <text evidence="2">Belongs to the membrane fusion protein (MFP) (TC 8.A.1) family.</text>
</comment>
<comment type="subcellular location">
    <subcellularLocation>
        <location evidence="1">Cell envelope</location>
    </subcellularLocation>
</comment>
<evidence type="ECO:0008006" key="9">
    <source>
        <dbReference type="Google" id="ProtNLM"/>
    </source>
</evidence>
<dbReference type="Proteomes" id="UP000034603">
    <property type="component" value="Unassembled WGS sequence"/>
</dbReference>
<dbReference type="SUPFAM" id="SSF111369">
    <property type="entry name" value="HlyD-like secretion proteins"/>
    <property type="match status" value="1"/>
</dbReference>
<dbReference type="Gene3D" id="2.40.420.20">
    <property type="match status" value="1"/>
</dbReference>
<dbReference type="InterPro" id="IPR058627">
    <property type="entry name" value="MdtA-like_C"/>
</dbReference>
<dbReference type="InterPro" id="IPR058636">
    <property type="entry name" value="Beta-barrel_YknX"/>
</dbReference>
<feature type="domain" description="Multidrug resistance protein MdtA-like barrel-sandwich hybrid" evidence="4">
    <location>
        <begin position="69"/>
        <end position="223"/>
    </location>
</feature>
<dbReference type="NCBIfam" id="TIGR01730">
    <property type="entry name" value="RND_mfp"/>
    <property type="match status" value="1"/>
</dbReference>
<dbReference type="InterPro" id="IPR006143">
    <property type="entry name" value="RND_pump_MFP"/>
</dbReference>
<feature type="domain" description="Multidrug resistance protein MdtA-like C-terminal permuted SH3" evidence="5">
    <location>
        <begin position="319"/>
        <end position="374"/>
    </location>
</feature>
<organism evidence="7 8">
    <name type="scientific">Candidatus Woesebacteria bacterium GW2011_GWA1_37_8</name>
    <dbReference type="NCBI Taxonomy" id="1618546"/>
    <lineage>
        <taxon>Bacteria</taxon>
        <taxon>Candidatus Woeseibacteriota</taxon>
    </lineage>
</organism>
<evidence type="ECO:0000313" key="8">
    <source>
        <dbReference type="Proteomes" id="UP000034603"/>
    </source>
</evidence>
<evidence type="ECO:0000259" key="6">
    <source>
        <dbReference type="Pfam" id="PF25990"/>
    </source>
</evidence>